<sequence>MTTGSQNAEAAPPGTAPAETASRALVGLAGDCAALRLTPLSQPELLEFLDDVHTAQQLLQAAVLHAVQEASRRGIPADQGAPSARAWLRGVLRISPGAAGRLLAQAEAVDRNPALDAAVADGRVNAEQLAAITMALTELPDDLHPQIRSDAAATLADWAPQLDPIGLRTAGRRILHHVAPDIADAVEGRWLHRQEREAHAHRHVTLSPLGDGRVRLRGILDSEAAAIVSAALDPLCKPDSATGSVTTGSVTTGSAATGSATTGSGAPGSAVFGVAGSGSTAGSAGIDFAADPASTGSAGGRVAAELASTGEARTPGQRRADALVEVCRLVLSGGALPGNGGDRPQIAITVEYDVLRRQLRSGTLDSGEPVSAATVRRLACDARVLPLILDGEGQVLDAGRTRRTATGTLRQVLNVRDAGCTFPGCDRPARWCDAHHIVSWADGGPTDIANLTLLCGHHHRLIHDDAGWQIRVASDGRPEFLPPSWLDQERRPRRNQYHRRT</sequence>
<evidence type="ECO:0000259" key="3">
    <source>
        <dbReference type="SMART" id="SM00507"/>
    </source>
</evidence>
<dbReference type="CDD" id="cd00085">
    <property type="entry name" value="HNHc"/>
    <property type="match status" value="1"/>
</dbReference>
<feature type="domain" description="HNH nuclease" evidence="3">
    <location>
        <begin position="408"/>
        <end position="460"/>
    </location>
</feature>
<evidence type="ECO:0000256" key="1">
    <source>
        <dbReference type="ARBA" id="ARBA00023450"/>
    </source>
</evidence>
<accession>A0ABQ3WVC4</accession>
<organism evidence="4">
    <name type="scientific">Actinoplanes campanulatus</name>
    <dbReference type="NCBI Taxonomy" id="113559"/>
    <lineage>
        <taxon>Bacteria</taxon>
        <taxon>Bacillati</taxon>
        <taxon>Actinomycetota</taxon>
        <taxon>Actinomycetes</taxon>
        <taxon>Micromonosporales</taxon>
        <taxon>Micromonosporaceae</taxon>
        <taxon>Actinoplanes</taxon>
    </lineage>
</organism>
<reference evidence="4" key="1">
    <citation type="submission" date="2021-01" db="EMBL/GenBank/DDBJ databases">
        <title>Whole genome shotgun sequence of Actinoplanes capillaceus NBRC 16408.</title>
        <authorList>
            <person name="Komaki H."/>
            <person name="Tamura T."/>
        </authorList>
    </citation>
    <scope>NUCLEOTIDE SEQUENCE [LARGE SCALE GENOMIC DNA]</scope>
    <source>
        <strain evidence="4">NBRC 16408</strain>
    </source>
</reference>
<evidence type="ECO:0000256" key="2">
    <source>
        <dbReference type="SAM" id="MobiDB-lite"/>
    </source>
</evidence>
<feature type="compositionally biased region" description="Low complexity" evidence="2">
    <location>
        <begin position="240"/>
        <end position="265"/>
    </location>
</feature>
<dbReference type="EMBL" id="BOMF01000144">
    <property type="protein sequence ID" value="GID50247.1"/>
    <property type="molecule type" value="Genomic_DNA"/>
</dbReference>
<dbReference type="SMART" id="SM00507">
    <property type="entry name" value="HNHc"/>
    <property type="match status" value="1"/>
</dbReference>
<proteinExistence type="inferred from homology"/>
<gene>
    <name evidence="4" type="ORF">Aca07nite_75220</name>
</gene>
<comment type="caution">
    <text evidence="4">The sequence shown here is derived from an EMBL/GenBank/DDBJ whole genome shotgun (WGS) entry which is preliminary data.</text>
</comment>
<comment type="similarity">
    <text evidence="1">Belongs to the Rv1128c/1148c/1588c/1702c/1945/3466 family.</text>
</comment>
<dbReference type="Pfam" id="PF01844">
    <property type="entry name" value="HNH"/>
    <property type="match status" value="1"/>
</dbReference>
<name>A0ABQ3WVC4_9ACTN</name>
<evidence type="ECO:0000313" key="4">
    <source>
        <dbReference type="EMBL" id="GID50247.1"/>
    </source>
</evidence>
<dbReference type="InterPro" id="IPR002711">
    <property type="entry name" value="HNH"/>
</dbReference>
<feature type="region of interest" description="Disordered" evidence="2">
    <location>
        <begin position="238"/>
        <end position="265"/>
    </location>
</feature>
<dbReference type="InterPro" id="IPR003615">
    <property type="entry name" value="HNH_nuc"/>
</dbReference>
<dbReference type="Gene3D" id="1.10.30.50">
    <property type="match status" value="1"/>
</dbReference>
<dbReference type="Pfam" id="PF02720">
    <property type="entry name" value="DUF222"/>
    <property type="match status" value="1"/>
</dbReference>
<dbReference type="InterPro" id="IPR003870">
    <property type="entry name" value="DUF222"/>
</dbReference>
<protein>
    <recommendedName>
        <fullName evidence="3">HNH nuclease domain-containing protein</fullName>
    </recommendedName>
</protein>